<evidence type="ECO:0000313" key="10">
    <source>
        <dbReference type="EMBL" id="KAH6827813.1"/>
    </source>
</evidence>
<dbReference type="GO" id="GO:0016020">
    <property type="term" value="C:membrane"/>
    <property type="evidence" value="ECO:0007669"/>
    <property type="project" value="UniProtKB-SubCell"/>
</dbReference>
<accession>A0AAD4P5M0</accession>
<feature type="domain" description="Trichome birefringence-like N-terminal" evidence="9">
    <location>
        <begin position="83"/>
        <end position="136"/>
    </location>
</feature>
<evidence type="ECO:0000256" key="5">
    <source>
        <dbReference type="ARBA" id="ARBA00022989"/>
    </source>
</evidence>
<evidence type="ECO:0000259" key="9">
    <source>
        <dbReference type="Pfam" id="PF14416"/>
    </source>
</evidence>
<comment type="caution">
    <text evidence="10">The sequence shown here is derived from an EMBL/GenBank/DDBJ whole genome shotgun (WGS) entry which is preliminary data.</text>
</comment>
<dbReference type="Proteomes" id="UP001190926">
    <property type="component" value="Unassembled WGS sequence"/>
</dbReference>
<dbReference type="EMBL" id="SDAM02000140">
    <property type="protein sequence ID" value="KAH6827813.1"/>
    <property type="molecule type" value="Genomic_DNA"/>
</dbReference>
<dbReference type="GO" id="GO:0016413">
    <property type="term" value="F:O-acetyltransferase activity"/>
    <property type="evidence" value="ECO:0007669"/>
    <property type="project" value="InterPro"/>
</dbReference>
<comment type="similarity">
    <text evidence="2">Belongs to the PC-esterase family. TBL subfamily.</text>
</comment>
<keyword evidence="4" id="KW-0735">Signal-anchor</keyword>
<proteinExistence type="inferred from homology"/>
<feature type="transmembrane region" description="Helical" evidence="7">
    <location>
        <begin position="20"/>
        <end position="45"/>
    </location>
</feature>
<gene>
    <name evidence="10" type="ORF">C2S53_017172</name>
</gene>
<keyword evidence="5 7" id="KW-1133">Transmembrane helix</keyword>
<sequence>MKPPESSSPPSSAALRRLTPHLFTILSCTLFAAIILYGADFSFIFGTQFRFYRPYLRPSSSSPPPSTKLPFAVGEAAADRGAGCDVFSGRWVWDDDHRPLYEESECPYIQPQMTCQAHGRRDTDYQHWRWQPHGCSLPSFNATLMLENLRDKKMMFVGDSLNGGQFISMVCLLHKNLPHRATSLTSNGSLTVFRAKDYNATIEFYWAPLLLESNCDNAVAHKEIWDRIVRNDSINKHGEHWRGADILVFNSYAWWVNGLKFKILKRGRFEDGKKEIVEMPTEKAYGMAMEGMMQWVKENMDPSKTRVFFMSMSPTHGDSKEWGGNAKNGNCYNETRMIEDPNYWGSDCRKNVMSVIEEVIGKWKVPITFLNITRLSGYRKDAHVSIYKEQWRALTLKQLANPASYSDCVHWCLPGLQDTWNELLFAKLFYP</sequence>
<dbReference type="PANTHER" id="PTHR32285">
    <property type="entry name" value="PROTEIN TRICHOME BIREFRINGENCE-LIKE 9-RELATED"/>
    <property type="match status" value="1"/>
</dbReference>
<dbReference type="PROSITE" id="PS51257">
    <property type="entry name" value="PROKAR_LIPOPROTEIN"/>
    <property type="match status" value="1"/>
</dbReference>
<evidence type="ECO:0000259" key="8">
    <source>
        <dbReference type="Pfam" id="PF13839"/>
    </source>
</evidence>
<dbReference type="InterPro" id="IPR026057">
    <property type="entry name" value="TBL_C"/>
</dbReference>
<evidence type="ECO:0000256" key="6">
    <source>
        <dbReference type="ARBA" id="ARBA00023136"/>
    </source>
</evidence>
<feature type="domain" description="Trichome birefringence-like C-terminal" evidence="8">
    <location>
        <begin position="137"/>
        <end position="426"/>
    </location>
</feature>
<evidence type="ECO:0000256" key="2">
    <source>
        <dbReference type="ARBA" id="ARBA00007727"/>
    </source>
</evidence>
<evidence type="ECO:0000256" key="3">
    <source>
        <dbReference type="ARBA" id="ARBA00022692"/>
    </source>
</evidence>
<organism evidence="10 11">
    <name type="scientific">Perilla frutescens var. hirtella</name>
    <name type="common">Perilla citriodora</name>
    <name type="synonym">Perilla setoyensis</name>
    <dbReference type="NCBI Taxonomy" id="608512"/>
    <lineage>
        <taxon>Eukaryota</taxon>
        <taxon>Viridiplantae</taxon>
        <taxon>Streptophyta</taxon>
        <taxon>Embryophyta</taxon>
        <taxon>Tracheophyta</taxon>
        <taxon>Spermatophyta</taxon>
        <taxon>Magnoliopsida</taxon>
        <taxon>eudicotyledons</taxon>
        <taxon>Gunneridae</taxon>
        <taxon>Pentapetalae</taxon>
        <taxon>asterids</taxon>
        <taxon>lamiids</taxon>
        <taxon>Lamiales</taxon>
        <taxon>Lamiaceae</taxon>
        <taxon>Nepetoideae</taxon>
        <taxon>Elsholtzieae</taxon>
        <taxon>Perilla</taxon>
    </lineage>
</organism>
<protein>
    <submittedName>
        <fullName evidence="10">TRICHOME BIREFRINGENCE-LIKE 33</fullName>
    </submittedName>
</protein>
<dbReference type="PANTHER" id="PTHR32285:SF62">
    <property type="entry name" value="PROTEIN TRICHOME BIREFRINGENCE-LIKE 33"/>
    <property type="match status" value="1"/>
</dbReference>
<keyword evidence="6 7" id="KW-0472">Membrane</keyword>
<reference evidence="10 11" key="1">
    <citation type="journal article" date="2021" name="Nat. Commun.">
        <title>Incipient diploidization of the medicinal plant Perilla within 10,000 years.</title>
        <authorList>
            <person name="Zhang Y."/>
            <person name="Shen Q."/>
            <person name="Leng L."/>
            <person name="Zhang D."/>
            <person name="Chen S."/>
            <person name="Shi Y."/>
            <person name="Ning Z."/>
            <person name="Chen S."/>
        </authorList>
    </citation>
    <scope>NUCLEOTIDE SEQUENCE [LARGE SCALE GENOMIC DNA]</scope>
    <source>
        <strain evidence="11">cv. PC099</strain>
    </source>
</reference>
<keyword evidence="11" id="KW-1185">Reference proteome</keyword>
<dbReference type="InterPro" id="IPR029962">
    <property type="entry name" value="TBL"/>
</dbReference>
<name>A0AAD4P5M0_PERFH</name>
<comment type="subcellular location">
    <subcellularLocation>
        <location evidence="1">Membrane</location>
        <topology evidence="1">Single-pass membrane protein</topology>
    </subcellularLocation>
</comment>
<dbReference type="Pfam" id="PF13839">
    <property type="entry name" value="PC-Esterase"/>
    <property type="match status" value="1"/>
</dbReference>
<evidence type="ECO:0000256" key="1">
    <source>
        <dbReference type="ARBA" id="ARBA00004167"/>
    </source>
</evidence>
<dbReference type="InterPro" id="IPR025846">
    <property type="entry name" value="TBL_N"/>
</dbReference>
<keyword evidence="3 7" id="KW-0812">Transmembrane</keyword>
<evidence type="ECO:0000256" key="4">
    <source>
        <dbReference type="ARBA" id="ARBA00022968"/>
    </source>
</evidence>
<dbReference type="Pfam" id="PF14416">
    <property type="entry name" value="PMR5N"/>
    <property type="match status" value="1"/>
</dbReference>
<dbReference type="AlphaFoldDB" id="A0AAD4P5M0"/>
<evidence type="ECO:0000313" key="11">
    <source>
        <dbReference type="Proteomes" id="UP001190926"/>
    </source>
</evidence>
<evidence type="ECO:0000256" key="7">
    <source>
        <dbReference type="SAM" id="Phobius"/>
    </source>
</evidence>
<dbReference type="GO" id="GO:0005794">
    <property type="term" value="C:Golgi apparatus"/>
    <property type="evidence" value="ECO:0007669"/>
    <property type="project" value="TreeGrafter"/>
</dbReference>